<accession>A0AAQ4F4P2</accession>
<keyword evidence="3" id="KW-1185">Reference proteome</keyword>
<evidence type="ECO:0000313" key="2">
    <source>
        <dbReference type="EMBL" id="KAK8782066.1"/>
    </source>
</evidence>
<dbReference type="AlphaFoldDB" id="A0AAQ4F4P2"/>
<name>A0AAQ4F4P2_AMBAM</name>
<reference evidence="2 3" key="1">
    <citation type="journal article" date="2023" name="Arcadia Sci">
        <title>De novo assembly of a long-read Amblyomma americanum tick genome.</title>
        <authorList>
            <person name="Chou S."/>
            <person name="Poskanzer K.E."/>
            <person name="Rollins M."/>
            <person name="Thuy-Boun P.S."/>
        </authorList>
    </citation>
    <scope>NUCLEOTIDE SEQUENCE [LARGE SCALE GENOMIC DNA]</scope>
    <source>
        <strain evidence="2">F_SG_1</strain>
        <tissue evidence="2">Salivary glands</tissue>
    </source>
</reference>
<organism evidence="2 3">
    <name type="scientific">Amblyomma americanum</name>
    <name type="common">Lone star tick</name>
    <dbReference type="NCBI Taxonomy" id="6943"/>
    <lineage>
        <taxon>Eukaryota</taxon>
        <taxon>Metazoa</taxon>
        <taxon>Ecdysozoa</taxon>
        <taxon>Arthropoda</taxon>
        <taxon>Chelicerata</taxon>
        <taxon>Arachnida</taxon>
        <taxon>Acari</taxon>
        <taxon>Parasitiformes</taxon>
        <taxon>Ixodida</taxon>
        <taxon>Ixodoidea</taxon>
        <taxon>Ixodidae</taxon>
        <taxon>Amblyomminae</taxon>
        <taxon>Amblyomma</taxon>
    </lineage>
</organism>
<dbReference type="Proteomes" id="UP001321473">
    <property type="component" value="Unassembled WGS sequence"/>
</dbReference>
<evidence type="ECO:0000313" key="3">
    <source>
        <dbReference type="Proteomes" id="UP001321473"/>
    </source>
</evidence>
<proteinExistence type="predicted"/>
<gene>
    <name evidence="2" type="ORF">V5799_016589</name>
</gene>
<feature type="region of interest" description="Disordered" evidence="1">
    <location>
        <begin position="213"/>
        <end position="234"/>
    </location>
</feature>
<sequence>MAIAAAIFPLAAAARMWTSSGAPPSPVPPHSPGEEAGVLAVHGGSEGDAAAAAVLTPMSWTPVTSRYACSWATAFAMANDAAKTPLPVAIERLTCDGSPPIPATLLFPAEGSGDRFQGGGCGEDAAANDMRSHRQCGHWLQPPANSSASPITVETASGRKINTERSAGTVVYTTTSRSPSTSAVKQAVQSISLRRNCAATPVEVILCRRSPRHPELRPTSQMTSARAPWARHIQ</sequence>
<dbReference type="EMBL" id="JARKHS020007036">
    <property type="protein sequence ID" value="KAK8782066.1"/>
    <property type="molecule type" value="Genomic_DNA"/>
</dbReference>
<evidence type="ECO:0000256" key="1">
    <source>
        <dbReference type="SAM" id="MobiDB-lite"/>
    </source>
</evidence>
<comment type="caution">
    <text evidence="2">The sequence shown here is derived from an EMBL/GenBank/DDBJ whole genome shotgun (WGS) entry which is preliminary data.</text>
</comment>
<protein>
    <submittedName>
        <fullName evidence="2">Uncharacterized protein</fullName>
    </submittedName>
</protein>